<feature type="transmembrane region" description="Helical" evidence="9">
    <location>
        <begin position="130"/>
        <end position="151"/>
    </location>
</feature>
<feature type="transmembrane region" description="Helical" evidence="9">
    <location>
        <begin position="225"/>
        <end position="249"/>
    </location>
</feature>
<evidence type="ECO:0000256" key="9">
    <source>
        <dbReference type="SAM" id="Phobius"/>
    </source>
</evidence>
<evidence type="ECO:0000256" key="4">
    <source>
        <dbReference type="ARBA" id="ARBA00023040"/>
    </source>
</evidence>
<comment type="subcellular location">
    <subcellularLocation>
        <location evidence="1">Membrane</location>
        <topology evidence="1">Multi-pass membrane protein</topology>
    </subcellularLocation>
</comment>
<dbReference type="PANTHER" id="PTHR45695:SF9">
    <property type="entry name" value="LEUCOKININ RECEPTOR"/>
    <property type="match status" value="1"/>
</dbReference>
<evidence type="ECO:0000256" key="2">
    <source>
        <dbReference type="ARBA" id="ARBA00022692"/>
    </source>
</evidence>
<sequence length="299" mass="34376">MKSKVIVNTRDVLVLVLAVLFISIGLAGNLLVVIAVWKKRSLRSTTNYLLVNLAVSDIINLTFLPFIAIQHYVWFEEGILADFMCKFFSYHIPLTASFASIITLLVLSIERYHAVVKPMKSGFRLRQETVHYAIISVWAFAICLTLPYYIFGYSRKSKCRHNLPDDAIESYVIIVMLTVVIVPFFVISFCYLQIVRELYLKPKQVGPQNVEIAEDQLVKRKLVKISLFVSLAYVICFFPMAITLFLNAYDEGKFGSKHYRNASILYFLESAVNPLLYSFQSSNFRQAFKELLRCRGCLR</sequence>
<evidence type="ECO:0000256" key="8">
    <source>
        <dbReference type="RuleBase" id="RU000688"/>
    </source>
</evidence>
<evidence type="ECO:0000313" key="12">
    <source>
        <dbReference type="RefSeq" id="XP_031560590.1"/>
    </source>
</evidence>
<dbReference type="Pfam" id="PF00001">
    <property type="entry name" value="7tm_1"/>
    <property type="match status" value="1"/>
</dbReference>
<gene>
    <name evidence="12" type="primary">LOC116296674</name>
</gene>
<evidence type="ECO:0000259" key="10">
    <source>
        <dbReference type="PROSITE" id="PS50262"/>
    </source>
</evidence>
<dbReference type="CDD" id="cd00637">
    <property type="entry name" value="7tm_classA_rhodopsin-like"/>
    <property type="match status" value="1"/>
</dbReference>
<feature type="transmembrane region" description="Helical" evidence="9">
    <location>
        <begin position="261"/>
        <end position="279"/>
    </location>
</feature>
<dbReference type="SUPFAM" id="SSF81321">
    <property type="entry name" value="Family A G protein-coupled receptor-like"/>
    <property type="match status" value="1"/>
</dbReference>
<dbReference type="RefSeq" id="XP_031560590.1">
    <property type="nucleotide sequence ID" value="XM_031704730.1"/>
</dbReference>
<feature type="transmembrane region" description="Helical" evidence="9">
    <location>
        <begin position="87"/>
        <end position="109"/>
    </location>
</feature>
<dbReference type="InterPro" id="IPR000276">
    <property type="entry name" value="GPCR_Rhodpsn"/>
</dbReference>
<dbReference type="OrthoDB" id="5989681at2759"/>
<keyword evidence="11" id="KW-1185">Reference proteome</keyword>
<keyword evidence="3 9" id="KW-1133">Transmembrane helix</keyword>
<dbReference type="SMART" id="SM01381">
    <property type="entry name" value="7TM_GPCR_Srsx"/>
    <property type="match status" value="1"/>
</dbReference>
<keyword evidence="4 8" id="KW-0297">G-protein coupled receptor</keyword>
<accession>A0A6P8I7C4</accession>
<dbReference type="InParanoid" id="A0A6P8I7C4"/>
<dbReference type="KEGG" id="aten:116296674"/>
<protein>
    <submittedName>
        <fullName evidence="12">Somatostatin receptor type 5-like</fullName>
    </submittedName>
</protein>
<dbReference type="PROSITE" id="PS00237">
    <property type="entry name" value="G_PROTEIN_RECEP_F1_1"/>
    <property type="match status" value="1"/>
</dbReference>
<evidence type="ECO:0000256" key="7">
    <source>
        <dbReference type="ARBA" id="ARBA00023224"/>
    </source>
</evidence>
<organism evidence="11 12">
    <name type="scientific">Actinia tenebrosa</name>
    <name type="common">Australian red waratah sea anemone</name>
    <dbReference type="NCBI Taxonomy" id="6105"/>
    <lineage>
        <taxon>Eukaryota</taxon>
        <taxon>Metazoa</taxon>
        <taxon>Cnidaria</taxon>
        <taxon>Anthozoa</taxon>
        <taxon>Hexacorallia</taxon>
        <taxon>Actiniaria</taxon>
        <taxon>Actiniidae</taxon>
        <taxon>Actinia</taxon>
    </lineage>
</organism>
<evidence type="ECO:0000256" key="3">
    <source>
        <dbReference type="ARBA" id="ARBA00022989"/>
    </source>
</evidence>
<name>A0A6P8I7C4_ACTTE</name>
<evidence type="ECO:0000256" key="1">
    <source>
        <dbReference type="ARBA" id="ARBA00004141"/>
    </source>
</evidence>
<evidence type="ECO:0000256" key="6">
    <source>
        <dbReference type="ARBA" id="ARBA00023170"/>
    </source>
</evidence>
<feature type="transmembrane region" description="Helical" evidence="9">
    <location>
        <begin position="171"/>
        <end position="194"/>
    </location>
</feature>
<feature type="domain" description="G-protein coupled receptors family 1 profile" evidence="10">
    <location>
        <begin position="28"/>
        <end position="277"/>
    </location>
</feature>
<evidence type="ECO:0000256" key="5">
    <source>
        <dbReference type="ARBA" id="ARBA00023136"/>
    </source>
</evidence>
<keyword evidence="5 9" id="KW-0472">Membrane</keyword>
<dbReference type="Proteomes" id="UP000515163">
    <property type="component" value="Unplaced"/>
</dbReference>
<dbReference type="PRINTS" id="PR00237">
    <property type="entry name" value="GPCRRHODOPSN"/>
</dbReference>
<dbReference type="PANTHER" id="PTHR45695">
    <property type="entry name" value="LEUCOKININ RECEPTOR-RELATED"/>
    <property type="match status" value="1"/>
</dbReference>
<dbReference type="GO" id="GO:0005886">
    <property type="term" value="C:plasma membrane"/>
    <property type="evidence" value="ECO:0007669"/>
    <property type="project" value="TreeGrafter"/>
</dbReference>
<dbReference type="Gene3D" id="1.20.1070.10">
    <property type="entry name" value="Rhodopsin 7-helix transmembrane proteins"/>
    <property type="match status" value="1"/>
</dbReference>
<feature type="transmembrane region" description="Helical" evidence="9">
    <location>
        <begin position="12"/>
        <end position="37"/>
    </location>
</feature>
<dbReference type="InterPro" id="IPR017452">
    <property type="entry name" value="GPCR_Rhodpsn_7TM"/>
</dbReference>
<dbReference type="PROSITE" id="PS50262">
    <property type="entry name" value="G_PROTEIN_RECEP_F1_2"/>
    <property type="match status" value="1"/>
</dbReference>
<reference evidence="12" key="1">
    <citation type="submission" date="2025-08" db="UniProtKB">
        <authorList>
            <consortium name="RefSeq"/>
        </authorList>
    </citation>
    <scope>IDENTIFICATION</scope>
    <source>
        <tissue evidence="12">Tentacle</tissue>
    </source>
</reference>
<dbReference type="AlphaFoldDB" id="A0A6P8I7C4"/>
<keyword evidence="7 8" id="KW-0807">Transducer</keyword>
<evidence type="ECO:0000313" key="11">
    <source>
        <dbReference type="Proteomes" id="UP000515163"/>
    </source>
</evidence>
<keyword evidence="6 8" id="KW-0675">Receptor</keyword>
<proteinExistence type="inferred from homology"/>
<keyword evidence="2 8" id="KW-0812">Transmembrane</keyword>
<feature type="transmembrane region" description="Helical" evidence="9">
    <location>
        <begin position="49"/>
        <end position="75"/>
    </location>
</feature>
<comment type="similarity">
    <text evidence="8">Belongs to the G-protein coupled receptor 1 family.</text>
</comment>
<dbReference type="GO" id="GO:0004930">
    <property type="term" value="F:G protein-coupled receptor activity"/>
    <property type="evidence" value="ECO:0007669"/>
    <property type="project" value="UniProtKB-KW"/>
</dbReference>
<dbReference type="GeneID" id="116296674"/>